<protein>
    <recommendedName>
        <fullName evidence="2">DUF7702 domain-containing protein</fullName>
    </recommendedName>
</protein>
<dbReference type="AlphaFoldDB" id="A0A1V6SU77"/>
<feature type="transmembrane region" description="Helical" evidence="1">
    <location>
        <begin position="201"/>
        <end position="222"/>
    </location>
</feature>
<dbReference type="EMBL" id="MLKD01000020">
    <property type="protein sequence ID" value="OQE17562.1"/>
    <property type="molecule type" value="Genomic_DNA"/>
</dbReference>
<comment type="caution">
    <text evidence="3">The sequence shown here is derived from an EMBL/GenBank/DDBJ whole genome shotgun (WGS) entry which is preliminary data.</text>
</comment>
<sequence>MSANTSLYGIKETSISTTRQNIAIAELVIFSAIHLVQIPIRFAQEWRYWHHRKQRHPLRCFIYSWFSMVGLLSQLRIASAALIVSTKNPDKSMLIAESSMQSVGLSPLLFEVSLILLRCGQTGEYGRGNSRWSLPIRFALHGFRFPVFIAIVLAIVGGIIKLRPCGEAGSVVLVVTFIFVCGLVGWLSVKSRSILPMAGRRAILLIMLSLPFLLVRVIYFLLQEYGPSKFNTASGDVGALVAMGLLMEIISIAIFLMARAVIEPISGSSEIQTVARSDDAESTGNRN</sequence>
<dbReference type="Proteomes" id="UP000191285">
    <property type="component" value="Unassembled WGS sequence"/>
</dbReference>
<dbReference type="OrthoDB" id="2560628at2759"/>
<keyword evidence="1" id="KW-0812">Transmembrane</keyword>
<reference evidence="4" key="1">
    <citation type="journal article" date="2017" name="Nat. Microbiol.">
        <title>Global analysis of biosynthetic gene clusters reveals vast potential of secondary metabolite production in Penicillium species.</title>
        <authorList>
            <person name="Nielsen J.C."/>
            <person name="Grijseels S."/>
            <person name="Prigent S."/>
            <person name="Ji B."/>
            <person name="Dainat J."/>
            <person name="Nielsen K.F."/>
            <person name="Frisvad J.C."/>
            <person name="Workman M."/>
            <person name="Nielsen J."/>
        </authorList>
    </citation>
    <scope>NUCLEOTIDE SEQUENCE [LARGE SCALE GENOMIC DNA]</scope>
    <source>
        <strain evidence="4">IBT 24891</strain>
    </source>
</reference>
<dbReference type="PANTHER" id="PTHR42109:SF2">
    <property type="entry name" value="INTEGRAL MEMBRANE PROTEIN"/>
    <property type="match status" value="1"/>
</dbReference>
<keyword evidence="1" id="KW-1133">Transmembrane helix</keyword>
<name>A0A1V6SU77_9EURO</name>
<keyword evidence="4" id="KW-1185">Reference proteome</keyword>
<proteinExistence type="predicted"/>
<feature type="transmembrane region" description="Helical" evidence="1">
    <location>
        <begin position="61"/>
        <end position="86"/>
    </location>
</feature>
<feature type="transmembrane region" description="Helical" evidence="1">
    <location>
        <begin position="168"/>
        <end position="189"/>
    </location>
</feature>
<feature type="transmembrane region" description="Helical" evidence="1">
    <location>
        <begin position="138"/>
        <end position="162"/>
    </location>
</feature>
<dbReference type="PANTHER" id="PTHR42109">
    <property type="entry name" value="UNPLACED GENOMIC SCAFFOLD UM_SCAF_CONTIG_1.265, WHOLE GENOME SHOTGUN SEQUENCE"/>
    <property type="match status" value="1"/>
</dbReference>
<accession>A0A1V6SU77</accession>
<organism evidence="3 4">
    <name type="scientific">Penicillium steckii</name>
    <dbReference type="NCBI Taxonomy" id="303698"/>
    <lineage>
        <taxon>Eukaryota</taxon>
        <taxon>Fungi</taxon>
        <taxon>Dikarya</taxon>
        <taxon>Ascomycota</taxon>
        <taxon>Pezizomycotina</taxon>
        <taxon>Eurotiomycetes</taxon>
        <taxon>Eurotiomycetidae</taxon>
        <taxon>Eurotiales</taxon>
        <taxon>Aspergillaceae</taxon>
        <taxon>Penicillium</taxon>
    </lineage>
</organism>
<feature type="transmembrane region" description="Helical" evidence="1">
    <location>
        <begin position="237"/>
        <end position="258"/>
    </location>
</feature>
<feature type="domain" description="DUF7702" evidence="2">
    <location>
        <begin position="17"/>
        <end position="257"/>
    </location>
</feature>
<evidence type="ECO:0000313" key="3">
    <source>
        <dbReference type="EMBL" id="OQE17562.1"/>
    </source>
</evidence>
<evidence type="ECO:0000256" key="1">
    <source>
        <dbReference type="SAM" id="Phobius"/>
    </source>
</evidence>
<keyword evidence="1" id="KW-0472">Membrane</keyword>
<feature type="transmembrane region" description="Helical" evidence="1">
    <location>
        <begin position="98"/>
        <end position="117"/>
    </location>
</feature>
<dbReference type="Pfam" id="PF24800">
    <property type="entry name" value="DUF7702"/>
    <property type="match status" value="1"/>
</dbReference>
<evidence type="ECO:0000259" key="2">
    <source>
        <dbReference type="Pfam" id="PF24800"/>
    </source>
</evidence>
<gene>
    <name evidence="3" type="ORF">PENSTE_c020G08174</name>
</gene>
<dbReference type="InterPro" id="IPR056119">
    <property type="entry name" value="DUF7702"/>
</dbReference>
<evidence type="ECO:0000313" key="4">
    <source>
        <dbReference type="Proteomes" id="UP000191285"/>
    </source>
</evidence>